<organism evidence="1 2">
    <name type="scientific">Dioscorea alata</name>
    <name type="common">Purple yam</name>
    <dbReference type="NCBI Taxonomy" id="55571"/>
    <lineage>
        <taxon>Eukaryota</taxon>
        <taxon>Viridiplantae</taxon>
        <taxon>Streptophyta</taxon>
        <taxon>Embryophyta</taxon>
        <taxon>Tracheophyta</taxon>
        <taxon>Spermatophyta</taxon>
        <taxon>Magnoliopsida</taxon>
        <taxon>Liliopsida</taxon>
        <taxon>Dioscoreales</taxon>
        <taxon>Dioscoreaceae</taxon>
        <taxon>Dioscorea</taxon>
    </lineage>
</organism>
<dbReference type="Proteomes" id="UP000827976">
    <property type="component" value="Chromosome 1"/>
</dbReference>
<accession>A0ACB7WWM2</accession>
<evidence type="ECO:0000313" key="2">
    <source>
        <dbReference type="Proteomes" id="UP000827976"/>
    </source>
</evidence>
<keyword evidence="2" id="KW-1185">Reference proteome</keyword>
<gene>
    <name evidence="1" type="ORF">IHE45_01G087100</name>
</gene>
<sequence length="130" mass="14826">MAGHIDHHRTKKKIIMEKALPEIIYKEVIASETGHVSQGCCTVCLDEFEKMDKVRWLTGCRHVFHLRCIDRWIDSGHLTCPICRAPLFSGEVEEALKEGVTEANLEYYFVVSNSSLNSSYSIQVPSFYDS</sequence>
<comment type="caution">
    <text evidence="1">The sequence shown here is derived from an EMBL/GenBank/DDBJ whole genome shotgun (WGS) entry which is preliminary data.</text>
</comment>
<protein>
    <submittedName>
        <fullName evidence="1">Zinc finger RING/FYVE/PHD-type protein</fullName>
    </submittedName>
</protein>
<reference evidence="2" key="1">
    <citation type="journal article" date="2022" name="Nat. Commun.">
        <title>Chromosome evolution and the genetic basis of agronomically important traits in greater yam.</title>
        <authorList>
            <person name="Bredeson J.V."/>
            <person name="Lyons J.B."/>
            <person name="Oniyinde I.O."/>
            <person name="Okereke N.R."/>
            <person name="Kolade O."/>
            <person name="Nnabue I."/>
            <person name="Nwadili C.O."/>
            <person name="Hribova E."/>
            <person name="Parker M."/>
            <person name="Nwogha J."/>
            <person name="Shu S."/>
            <person name="Carlson J."/>
            <person name="Kariba R."/>
            <person name="Muthemba S."/>
            <person name="Knop K."/>
            <person name="Barton G.J."/>
            <person name="Sherwood A.V."/>
            <person name="Lopez-Montes A."/>
            <person name="Asiedu R."/>
            <person name="Jamnadass R."/>
            <person name="Muchugi A."/>
            <person name="Goodstein D."/>
            <person name="Egesi C.N."/>
            <person name="Featherston J."/>
            <person name="Asfaw A."/>
            <person name="Simpson G.G."/>
            <person name="Dolezel J."/>
            <person name="Hendre P.S."/>
            <person name="Van Deynze A."/>
            <person name="Kumar P.L."/>
            <person name="Obidiegwu J.E."/>
            <person name="Bhattacharjee R."/>
            <person name="Rokhsar D.S."/>
        </authorList>
    </citation>
    <scope>NUCLEOTIDE SEQUENCE [LARGE SCALE GENOMIC DNA]</scope>
    <source>
        <strain evidence="2">cv. TDa95/00328</strain>
    </source>
</reference>
<proteinExistence type="predicted"/>
<name>A0ACB7WWM2_DIOAL</name>
<evidence type="ECO:0000313" key="1">
    <source>
        <dbReference type="EMBL" id="KAH7692765.1"/>
    </source>
</evidence>
<dbReference type="EMBL" id="CM037011">
    <property type="protein sequence ID" value="KAH7692765.1"/>
    <property type="molecule type" value="Genomic_DNA"/>
</dbReference>